<dbReference type="KEGG" id="blac:94343793"/>
<evidence type="ECO:0000313" key="2">
    <source>
        <dbReference type="Proteomes" id="UP000294530"/>
    </source>
</evidence>
<keyword evidence="2" id="KW-1185">Reference proteome</keyword>
<gene>
    <name evidence="1" type="ORF">CCR75_000014</name>
</gene>
<reference evidence="1 2" key="1">
    <citation type="journal article" date="2021" name="Genome Biol.">
        <title>AFLAP: assembly-free linkage analysis pipeline using k-mers from genome sequencing data.</title>
        <authorList>
            <person name="Fletcher K."/>
            <person name="Zhang L."/>
            <person name="Gil J."/>
            <person name="Han R."/>
            <person name="Cavanaugh K."/>
            <person name="Michelmore R."/>
        </authorList>
    </citation>
    <scope>NUCLEOTIDE SEQUENCE [LARGE SCALE GENOMIC DNA]</scope>
    <source>
        <strain evidence="1 2">SF5</strain>
    </source>
</reference>
<dbReference type="AlphaFoldDB" id="A0A976IJN4"/>
<organism evidence="1 2">
    <name type="scientific">Bremia lactucae</name>
    <name type="common">Lettuce downy mildew</name>
    <dbReference type="NCBI Taxonomy" id="4779"/>
    <lineage>
        <taxon>Eukaryota</taxon>
        <taxon>Sar</taxon>
        <taxon>Stramenopiles</taxon>
        <taxon>Oomycota</taxon>
        <taxon>Peronosporomycetes</taxon>
        <taxon>Peronosporales</taxon>
        <taxon>Peronosporaceae</taxon>
        <taxon>Bremia</taxon>
    </lineage>
</organism>
<dbReference type="GeneID" id="94343793"/>
<protein>
    <submittedName>
        <fullName evidence="1">Uncharacterized protein</fullName>
    </submittedName>
</protein>
<dbReference type="EMBL" id="SHOA02000001">
    <property type="protein sequence ID" value="TDH73037.1"/>
    <property type="molecule type" value="Genomic_DNA"/>
</dbReference>
<name>A0A976IJN4_BRELC</name>
<dbReference type="RefSeq" id="XP_067822536.1">
    <property type="nucleotide sequence ID" value="XM_067958122.1"/>
</dbReference>
<comment type="caution">
    <text evidence="1">The sequence shown here is derived from an EMBL/GenBank/DDBJ whole genome shotgun (WGS) entry which is preliminary data.</text>
</comment>
<sequence length="122" mass="13580">MATPRGNTFRSTHEVTYALKISGRIRAPKRLFRCPACSVFISVVKTTATAGASVPGRTKFWVTGAFKSENYTAHRMQSYVAYRALSATAKRTLLKKLKSEDALCLVITKQGHCQYHYPGHVL</sequence>
<dbReference type="Proteomes" id="UP000294530">
    <property type="component" value="Unassembled WGS sequence"/>
</dbReference>
<evidence type="ECO:0000313" key="1">
    <source>
        <dbReference type="EMBL" id="TDH73037.1"/>
    </source>
</evidence>
<proteinExistence type="predicted"/>
<accession>A0A976IJN4</accession>